<feature type="chain" id="PRO_5042123557" description="WxL domain-containing protein" evidence="2">
    <location>
        <begin position="37"/>
        <end position="241"/>
    </location>
</feature>
<evidence type="ECO:0000313" key="4">
    <source>
        <dbReference type="Proteomes" id="UP001204953"/>
    </source>
</evidence>
<feature type="region of interest" description="Disordered" evidence="1">
    <location>
        <begin position="41"/>
        <end position="65"/>
    </location>
</feature>
<proteinExistence type="predicted"/>
<dbReference type="Proteomes" id="UP001204953">
    <property type="component" value="Unassembled WGS sequence"/>
</dbReference>
<sequence>MNISTKTNPHFYTKLLLLFSSTCLWLTPPLLLVANAQEKQSDNPITQNTSQSTTETAPQPRRQGRPIFIEQERKFGGGSFLDSAVNGIDNTFPDPAKVSGFRSDPLSNELTNIEGTLTVESRDDDDDNFLDTHFVDAGGFADITLTNANPGANPRLGTVTVSRTVTLTNGQTLQFNNIPATYNAGFSSKGNKVSGVLQVIDPNNPGNTIFIQLPVTTVPDTDDNKPISAPGSLSIGLPTDR</sequence>
<accession>A0AAE3GMF6</accession>
<evidence type="ECO:0000256" key="2">
    <source>
        <dbReference type="SAM" id="SignalP"/>
    </source>
</evidence>
<gene>
    <name evidence="3" type="ORF">NJ959_01080</name>
</gene>
<feature type="region of interest" description="Disordered" evidence="1">
    <location>
        <begin position="219"/>
        <end position="241"/>
    </location>
</feature>
<feature type="signal peptide" evidence="2">
    <location>
        <begin position="1"/>
        <end position="36"/>
    </location>
</feature>
<name>A0AAE3GMF6_9CYAN</name>
<dbReference type="AlphaFoldDB" id="A0AAE3GMF6"/>
<evidence type="ECO:0000313" key="3">
    <source>
        <dbReference type="EMBL" id="MCP2727069.1"/>
    </source>
</evidence>
<dbReference type="EMBL" id="JAMZMM010000005">
    <property type="protein sequence ID" value="MCP2727069.1"/>
    <property type="molecule type" value="Genomic_DNA"/>
</dbReference>
<evidence type="ECO:0008006" key="5">
    <source>
        <dbReference type="Google" id="ProtNLM"/>
    </source>
</evidence>
<reference evidence="3" key="1">
    <citation type="submission" date="2022-06" db="EMBL/GenBank/DDBJ databases">
        <title>New cyanobacteria of genus Symplocastrum in benthos of Lake Baikal.</title>
        <authorList>
            <person name="Sorokovikova E."/>
            <person name="Tikhonova I."/>
            <person name="Krasnopeev A."/>
            <person name="Evseev P."/>
            <person name="Gladkikh A."/>
            <person name="Belykh O."/>
        </authorList>
    </citation>
    <scope>NUCLEOTIDE SEQUENCE</scope>
    <source>
        <strain evidence="3">BBK-W-15</strain>
    </source>
</reference>
<keyword evidence="2" id="KW-0732">Signal</keyword>
<evidence type="ECO:0000256" key="1">
    <source>
        <dbReference type="SAM" id="MobiDB-lite"/>
    </source>
</evidence>
<protein>
    <recommendedName>
        <fullName evidence="5">WxL domain-containing protein</fullName>
    </recommendedName>
</protein>
<comment type="caution">
    <text evidence="3">The sequence shown here is derived from an EMBL/GenBank/DDBJ whole genome shotgun (WGS) entry which is preliminary data.</text>
</comment>
<feature type="compositionally biased region" description="Polar residues" evidence="1">
    <location>
        <begin position="42"/>
        <end position="57"/>
    </location>
</feature>
<organism evidence="3 4">
    <name type="scientific">Limnofasciculus baicalensis BBK-W-15</name>
    <dbReference type="NCBI Taxonomy" id="2699891"/>
    <lineage>
        <taxon>Bacteria</taxon>
        <taxon>Bacillati</taxon>
        <taxon>Cyanobacteriota</taxon>
        <taxon>Cyanophyceae</taxon>
        <taxon>Coleofasciculales</taxon>
        <taxon>Coleofasciculaceae</taxon>
        <taxon>Limnofasciculus</taxon>
        <taxon>Limnofasciculus baicalensis</taxon>
    </lineage>
</organism>
<dbReference type="RefSeq" id="WP_254009886.1">
    <property type="nucleotide sequence ID" value="NZ_JAMZMM010000005.1"/>
</dbReference>
<keyword evidence="4" id="KW-1185">Reference proteome</keyword>